<evidence type="ECO:0000313" key="3">
    <source>
        <dbReference type="Proteomes" id="UP000629025"/>
    </source>
</evidence>
<name>A0ABQ1KTS9_9GAMM</name>
<dbReference type="NCBIfam" id="TIGR01444">
    <property type="entry name" value="fkbM_fam"/>
    <property type="match status" value="1"/>
</dbReference>
<keyword evidence="3" id="KW-1185">Reference proteome</keyword>
<dbReference type="InterPro" id="IPR006342">
    <property type="entry name" value="FkbM_mtfrase"/>
</dbReference>
<feature type="domain" description="Methyltransferase FkbM" evidence="1">
    <location>
        <begin position="66"/>
        <end position="190"/>
    </location>
</feature>
<gene>
    <name evidence="2" type="ORF">GCM10011352_39290</name>
</gene>
<dbReference type="RefSeq" id="WP_188751546.1">
    <property type="nucleotide sequence ID" value="NZ_BMIJ01000009.1"/>
</dbReference>
<organism evidence="2 3">
    <name type="scientific">Marinobacterium zhoushanense</name>
    <dbReference type="NCBI Taxonomy" id="1679163"/>
    <lineage>
        <taxon>Bacteria</taxon>
        <taxon>Pseudomonadati</taxon>
        <taxon>Pseudomonadota</taxon>
        <taxon>Gammaproteobacteria</taxon>
        <taxon>Oceanospirillales</taxon>
        <taxon>Oceanospirillaceae</taxon>
        <taxon>Marinobacterium</taxon>
    </lineage>
</organism>
<proteinExistence type="predicted"/>
<evidence type="ECO:0000313" key="2">
    <source>
        <dbReference type="EMBL" id="GGC09053.1"/>
    </source>
</evidence>
<dbReference type="SUPFAM" id="SSF53335">
    <property type="entry name" value="S-adenosyl-L-methionine-dependent methyltransferases"/>
    <property type="match status" value="1"/>
</dbReference>
<dbReference type="PANTHER" id="PTHR34203:SF15">
    <property type="entry name" value="SLL1173 PROTEIN"/>
    <property type="match status" value="1"/>
</dbReference>
<dbReference type="PANTHER" id="PTHR34203">
    <property type="entry name" value="METHYLTRANSFERASE, FKBM FAMILY PROTEIN"/>
    <property type="match status" value="1"/>
</dbReference>
<protein>
    <recommendedName>
        <fullName evidence="1">Methyltransferase FkbM domain-containing protein</fullName>
    </recommendedName>
</protein>
<dbReference type="Pfam" id="PF05050">
    <property type="entry name" value="Methyltransf_21"/>
    <property type="match status" value="1"/>
</dbReference>
<reference evidence="3" key="1">
    <citation type="journal article" date="2019" name="Int. J. Syst. Evol. Microbiol.">
        <title>The Global Catalogue of Microorganisms (GCM) 10K type strain sequencing project: providing services to taxonomists for standard genome sequencing and annotation.</title>
        <authorList>
            <consortium name="The Broad Institute Genomics Platform"/>
            <consortium name="The Broad Institute Genome Sequencing Center for Infectious Disease"/>
            <person name="Wu L."/>
            <person name="Ma J."/>
        </authorList>
    </citation>
    <scope>NUCLEOTIDE SEQUENCE [LARGE SCALE GENOMIC DNA]</scope>
    <source>
        <strain evidence="3">CGMCC 1.15341</strain>
    </source>
</reference>
<evidence type="ECO:0000259" key="1">
    <source>
        <dbReference type="Pfam" id="PF05050"/>
    </source>
</evidence>
<dbReference type="EMBL" id="BMIJ01000009">
    <property type="protein sequence ID" value="GGC09053.1"/>
    <property type="molecule type" value="Genomic_DNA"/>
</dbReference>
<sequence>MLRTLEQLVKPYYRYRGYYPARIHGQDFRLDPYHTRFWRRAARGLWEPELFTLLRRHLQPDRVFCDIGAWIGPSTIYAARLCKRVICFEPDPVAYRYLSWNIELNRLTNVSPFCLALAPRMGIETLASFGGELGDSMSSLLKIDEATETATALTLEWTRFIELANPGRIDLIKLDIEGGEFDLLPTMADYLATELPVLYLSTHAPFLESSMRRSRLQALADLLAFYPHCYDQHFKPASMEDLASEDSAEHFRTFLLSP</sequence>
<dbReference type="Gene3D" id="3.40.50.150">
    <property type="entry name" value="Vaccinia Virus protein VP39"/>
    <property type="match status" value="1"/>
</dbReference>
<comment type="caution">
    <text evidence="2">The sequence shown here is derived from an EMBL/GenBank/DDBJ whole genome shotgun (WGS) entry which is preliminary data.</text>
</comment>
<dbReference type="InterPro" id="IPR029063">
    <property type="entry name" value="SAM-dependent_MTases_sf"/>
</dbReference>
<dbReference type="Proteomes" id="UP000629025">
    <property type="component" value="Unassembled WGS sequence"/>
</dbReference>
<accession>A0ABQ1KTS9</accession>
<dbReference type="InterPro" id="IPR052514">
    <property type="entry name" value="SAM-dependent_MTase"/>
</dbReference>